<dbReference type="InterPro" id="IPR036523">
    <property type="entry name" value="SurE-like_sf"/>
</dbReference>
<comment type="caution">
    <text evidence="9">The sequence shown here is derived from an EMBL/GenBank/DDBJ whole genome shotgun (WGS) entry which is preliminary data.</text>
</comment>
<evidence type="ECO:0000256" key="1">
    <source>
        <dbReference type="ARBA" id="ARBA00000815"/>
    </source>
</evidence>
<dbReference type="Gene3D" id="3.40.1210.10">
    <property type="entry name" value="Survival protein SurE-like phosphatase/nucleotidase"/>
    <property type="match status" value="1"/>
</dbReference>
<dbReference type="PANTHER" id="PTHR30457">
    <property type="entry name" value="5'-NUCLEOTIDASE SURE"/>
    <property type="match status" value="1"/>
</dbReference>
<evidence type="ECO:0000259" key="8">
    <source>
        <dbReference type="Pfam" id="PF01975"/>
    </source>
</evidence>
<comment type="cofactor">
    <cofactor evidence="7">
        <name>a divalent metal cation</name>
        <dbReference type="ChEBI" id="CHEBI:60240"/>
    </cofactor>
    <text evidence="7">Binds 1 divalent metal cation per subunit.</text>
</comment>
<dbReference type="GO" id="GO:0008253">
    <property type="term" value="F:5'-nucleotidase activity"/>
    <property type="evidence" value="ECO:0007669"/>
    <property type="project" value="UniProtKB-UniRule"/>
</dbReference>
<dbReference type="EC" id="3.1.3.5" evidence="7"/>
<feature type="binding site" evidence="7">
    <location>
        <position position="10"/>
    </location>
    <ligand>
        <name>a divalent metal cation</name>
        <dbReference type="ChEBI" id="CHEBI:60240"/>
    </ligand>
</feature>
<name>A0A0M9AHD7_THEAQ</name>
<dbReference type="GO" id="GO:0005737">
    <property type="term" value="C:cytoplasm"/>
    <property type="evidence" value="ECO:0007669"/>
    <property type="project" value="UniProtKB-SubCell"/>
</dbReference>
<evidence type="ECO:0000256" key="4">
    <source>
        <dbReference type="ARBA" id="ARBA00022723"/>
    </source>
</evidence>
<evidence type="ECO:0000256" key="2">
    <source>
        <dbReference type="ARBA" id="ARBA00011062"/>
    </source>
</evidence>
<protein>
    <recommendedName>
        <fullName evidence="7">5'-nucleotidase SurE</fullName>
        <ecNumber evidence="7">3.1.3.5</ecNumber>
    </recommendedName>
    <alternativeName>
        <fullName evidence="7">Nucleoside 5'-monophosphate phosphohydrolase</fullName>
    </alternativeName>
</protein>
<feature type="binding site" evidence="7">
    <location>
        <position position="92"/>
    </location>
    <ligand>
        <name>a divalent metal cation</name>
        <dbReference type="ChEBI" id="CHEBI:60240"/>
    </ligand>
</feature>
<keyword evidence="5 7" id="KW-0547">Nucleotide-binding</keyword>
<dbReference type="NCBIfam" id="TIGR00087">
    <property type="entry name" value="surE"/>
    <property type="match status" value="1"/>
</dbReference>
<dbReference type="GO" id="GO:0000166">
    <property type="term" value="F:nucleotide binding"/>
    <property type="evidence" value="ECO:0007669"/>
    <property type="project" value="UniProtKB-KW"/>
</dbReference>
<evidence type="ECO:0000313" key="10">
    <source>
        <dbReference type="Proteomes" id="UP000037685"/>
    </source>
</evidence>
<reference evidence="9 10" key="1">
    <citation type="submission" date="2015-07" db="EMBL/GenBank/DDBJ databases">
        <authorList>
            <person name="Noorani M."/>
        </authorList>
    </citation>
    <scope>NUCLEOTIDE SEQUENCE [LARGE SCALE GENOMIC DNA]</scope>
    <source>
        <strain evidence="10">ATCC 25104 / DSM 625 / JCM 10724 / NBRC 103206 / NCIMB 11243 / YT-1</strain>
    </source>
</reference>
<dbReference type="Pfam" id="PF01975">
    <property type="entry name" value="SurE"/>
    <property type="match status" value="1"/>
</dbReference>
<dbReference type="GO" id="GO:0008254">
    <property type="term" value="F:3'-nucleotidase activity"/>
    <property type="evidence" value="ECO:0007669"/>
    <property type="project" value="TreeGrafter"/>
</dbReference>
<evidence type="ECO:0000256" key="5">
    <source>
        <dbReference type="ARBA" id="ARBA00022741"/>
    </source>
</evidence>
<comment type="catalytic activity">
    <reaction evidence="1 7">
        <text>a ribonucleoside 5'-phosphate + H2O = a ribonucleoside + phosphate</text>
        <dbReference type="Rhea" id="RHEA:12484"/>
        <dbReference type="ChEBI" id="CHEBI:15377"/>
        <dbReference type="ChEBI" id="CHEBI:18254"/>
        <dbReference type="ChEBI" id="CHEBI:43474"/>
        <dbReference type="ChEBI" id="CHEBI:58043"/>
        <dbReference type="EC" id="3.1.3.5"/>
    </reaction>
</comment>
<feature type="domain" description="Survival protein SurE-like phosphatase/nucleotidase" evidence="8">
    <location>
        <begin position="4"/>
        <end position="179"/>
    </location>
</feature>
<dbReference type="AlphaFoldDB" id="A0A0M9AHD7"/>
<proteinExistence type="inferred from homology"/>
<dbReference type="InterPro" id="IPR030048">
    <property type="entry name" value="SurE"/>
</dbReference>
<comment type="similarity">
    <text evidence="2 7">Belongs to the SurE nucleotidase family.</text>
</comment>
<sequence>MRKILVSNDDGIYSPGLWALAEAASRFGEVVVSAPDAEQSGAGHAISIAHPLRAYPHPAPFPAYRVRGTPADCVALGMHLLGPVDLVLSGVNLGSNLGNEIWHSGTVAAAKQGFLLGASAAAFSVPMNGEEPDFAALKPWIEDVLEVLLSLEAPFLVNVNLPLTPKGMLWTRQSVRHYEGLVVPETDPMGRKVYWFAARPLREAEEGTDRWAVEQGFVSLTPLRLDLTDEARLSPSYRHGAHP</sequence>
<comment type="subcellular location">
    <subcellularLocation>
        <location evidence="7">Cytoplasm</location>
    </subcellularLocation>
</comment>
<dbReference type="PATRIC" id="fig|271.14.peg.1969"/>
<dbReference type="GO" id="GO:0004309">
    <property type="term" value="F:exopolyphosphatase activity"/>
    <property type="evidence" value="ECO:0007669"/>
    <property type="project" value="TreeGrafter"/>
</dbReference>
<dbReference type="Proteomes" id="UP000037685">
    <property type="component" value="Unassembled WGS sequence"/>
</dbReference>
<keyword evidence="6 7" id="KW-0378">Hydrolase</keyword>
<keyword evidence="3 7" id="KW-0963">Cytoplasm</keyword>
<dbReference type="SUPFAM" id="SSF64167">
    <property type="entry name" value="SurE-like"/>
    <property type="match status" value="1"/>
</dbReference>
<organism evidence="9 10">
    <name type="scientific">Thermus aquaticus</name>
    <dbReference type="NCBI Taxonomy" id="271"/>
    <lineage>
        <taxon>Bacteria</taxon>
        <taxon>Thermotogati</taxon>
        <taxon>Deinococcota</taxon>
        <taxon>Deinococci</taxon>
        <taxon>Thermales</taxon>
        <taxon>Thermaceae</taxon>
        <taxon>Thermus</taxon>
    </lineage>
</organism>
<evidence type="ECO:0000256" key="3">
    <source>
        <dbReference type="ARBA" id="ARBA00022490"/>
    </source>
</evidence>
<evidence type="ECO:0000256" key="6">
    <source>
        <dbReference type="ARBA" id="ARBA00022801"/>
    </source>
</evidence>
<comment type="function">
    <text evidence="7">Nucleotidase that shows phosphatase activity on nucleoside 5'-monophosphates.</text>
</comment>
<evidence type="ECO:0000256" key="7">
    <source>
        <dbReference type="HAMAP-Rule" id="MF_00060"/>
    </source>
</evidence>
<dbReference type="PANTHER" id="PTHR30457:SF12">
    <property type="entry name" value="5'_3'-NUCLEOTIDASE SURE"/>
    <property type="match status" value="1"/>
</dbReference>
<dbReference type="RefSeq" id="WP_053768206.1">
    <property type="nucleotide sequence ID" value="NZ_LHCI01000106.1"/>
</dbReference>
<accession>A0A0M9AHD7</accession>
<keyword evidence="4 7" id="KW-0479">Metal-binding</keyword>
<evidence type="ECO:0000313" key="9">
    <source>
        <dbReference type="EMBL" id="KOX90701.1"/>
    </source>
</evidence>
<dbReference type="HAMAP" id="MF_00060">
    <property type="entry name" value="SurE"/>
    <property type="match status" value="1"/>
</dbReference>
<gene>
    <name evidence="9" type="primary">surE_2</name>
    <name evidence="7" type="synonym">surE</name>
    <name evidence="9" type="ORF">BVI061214_01895</name>
</gene>
<dbReference type="EMBL" id="LHCI01000106">
    <property type="protein sequence ID" value="KOX90701.1"/>
    <property type="molecule type" value="Genomic_DNA"/>
</dbReference>
<feature type="binding site" evidence="7">
    <location>
        <position position="40"/>
    </location>
    <ligand>
        <name>a divalent metal cation</name>
        <dbReference type="ChEBI" id="CHEBI:60240"/>
    </ligand>
</feature>
<dbReference type="GO" id="GO:0046872">
    <property type="term" value="F:metal ion binding"/>
    <property type="evidence" value="ECO:0007669"/>
    <property type="project" value="UniProtKB-UniRule"/>
</dbReference>
<feature type="binding site" evidence="7">
    <location>
        <position position="9"/>
    </location>
    <ligand>
        <name>a divalent metal cation</name>
        <dbReference type="ChEBI" id="CHEBI:60240"/>
    </ligand>
</feature>
<dbReference type="InterPro" id="IPR002828">
    <property type="entry name" value="SurE-like_Pase/nucleotidase"/>
</dbReference>